<protein>
    <recommendedName>
        <fullName evidence="6">Major facilitator superfamily (MFS) profile domain-containing protein</fullName>
    </recommendedName>
</protein>
<evidence type="ECO:0000313" key="8">
    <source>
        <dbReference type="Proteomes" id="UP001194746"/>
    </source>
</evidence>
<dbReference type="GO" id="GO:0005886">
    <property type="term" value="C:plasma membrane"/>
    <property type="evidence" value="ECO:0007669"/>
    <property type="project" value="TreeGrafter"/>
</dbReference>
<name>A0AAD4GZZ6_ASPNN</name>
<keyword evidence="3 5" id="KW-1133">Transmembrane helix</keyword>
<dbReference type="InterPro" id="IPR036259">
    <property type="entry name" value="MFS_trans_sf"/>
</dbReference>
<dbReference type="GO" id="GO:0022857">
    <property type="term" value="F:transmembrane transporter activity"/>
    <property type="evidence" value="ECO:0007669"/>
    <property type="project" value="InterPro"/>
</dbReference>
<dbReference type="EMBL" id="VCAU01000005">
    <property type="protein sequence ID" value="KAF9894178.1"/>
    <property type="molecule type" value="Genomic_DNA"/>
</dbReference>
<dbReference type="PANTHER" id="PTHR23502">
    <property type="entry name" value="MAJOR FACILITATOR SUPERFAMILY"/>
    <property type="match status" value="1"/>
</dbReference>
<feature type="transmembrane region" description="Helical" evidence="5">
    <location>
        <begin position="184"/>
        <end position="207"/>
    </location>
</feature>
<organism evidence="7 8">
    <name type="scientific">Aspergillus nanangensis</name>
    <dbReference type="NCBI Taxonomy" id="2582783"/>
    <lineage>
        <taxon>Eukaryota</taxon>
        <taxon>Fungi</taxon>
        <taxon>Dikarya</taxon>
        <taxon>Ascomycota</taxon>
        <taxon>Pezizomycotina</taxon>
        <taxon>Eurotiomycetes</taxon>
        <taxon>Eurotiomycetidae</taxon>
        <taxon>Eurotiales</taxon>
        <taxon>Aspergillaceae</taxon>
        <taxon>Aspergillus</taxon>
        <taxon>Aspergillus subgen. Circumdati</taxon>
    </lineage>
</organism>
<sequence>MYTAREKESIALAHLEDQPTDETLSLGLSPSHQHYLIERHGTLDLDPIPSAAPDDPLNWPNWKKNTQMFMVVIHTFITTFSAAAIVSAFAPLAEVYGVWIEKTSYLCSVQVHVAQFPMNSCIETDVLYYPFPLLFLGIFPLFWNPVSERYGRHPIFLISTLLMCTFNIAGGFCTSYGAQFITRIFVAIFGCPPVGFGSAVVTELFFAHEWAQKIGWWTLLLILGVPLGPLVFDFVVQNFGFSWLFWILACINFVQFLGYLFFFFGTETLYDRTSECPRFPPSGRLEFRRLNPTPFTLSGFLRPLHLYKRYKVIIPAVSYALVLAYANTAIMVELPQLYIQAYNFNTEQVGLQYVSILPSS</sequence>
<evidence type="ECO:0000256" key="5">
    <source>
        <dbReference type="SAM" id="Phobius"/>
    </source>
</evidence>
<feature type="transmembrane region" description="Helical" evidence="5">
    <location>
        <begin position="312"/>
        <end position="332"/>
    </location>
</feature>
<dbReference type="Pfam" id="PF07690">
    <property type="entry name" value="MFS_1"/>
    <property type="match status" value="1"/>
</dbReference>
<proteinExistence type="predicted"/>
<evidence type="ECO:0000256" key="3">
    <source>
        <dbReference type="ARBA" id="ARBA00022989"/>
    </source>
</evidence>
<feature type="transmembrane region" description="Helical" evidence="5">
    <location>
        <begin position="68"/>
        <end position="90"/>
    </location>
</feature>
<feature type="domain" description="Major facilitator superfamily (MFS) profile" evidence="6">
    <location>
        <begin position="67"/>
        <end position="360"/>
    </location>
</feature>
<evidence type="ECO:0000259" key="6">
    <source>
        <dbReference type="PROSITE" id="PS50850"/>
    </source>
</evidence>
<feature type="transmembrane region" description="Helical" evidence="5">
    <location>
        <begin position="155"/>
        <end position="178"/>
    </location>
</feature>
<comment type="caution">
    <text evidence="7">The sequence shown here is derived from an EMBL/GenBank/DDBJ whole genome shotgun (WGS) entry which is preliminary data.</text>
</comment>
<feature type="transmembrane region" description="Helical" evidence="5">
    <location>
        <begin position="126"/>
        <end position="143"/>
    </location>
</feature>
<dbReference type="PROSITE" id="PS50850">
    <property type="entry name" value="MFS"/>
    <property type="match status" value="1"/>
</dbReference>
<feature type="transmembrane region" description="Helical" evidence="5">
    <location>
        <begin position="244"/>
        <end position="264"/>
    </location>
</feature>
<keyword evidence="4 5" id="KW-0472">Membrane</keyword>
<comment type="subcellular location">
    <subcellularLocation>
        <location evidence="1">Membrane</location>
        <topology evidence="1">Multi-pass membrane protein</topology>
    </subcellularLocation>
</comment>
<dbReference type="Gene3D" id="1.20.1250.20">
    <property type="entry name" value="MFS general substrate transporter like domains"/>
    <property type="match status" value="1"/>
</dbReference>
<evidence type="ECO:0000256" key="1">
    <source>
        <dbReference type="ARBA" id="ARBA00004141"/>
    </source>
</evidence>
<dbReference type="SUPFAM" id="SSF103473">
    <property type="entry name" value="MFS general substrate transporter"/>
    <property type="match status" value="1"/>
</dbReference>
<reference evidence="7" key="2">
    <citation type="submission" date="2020-02" db="EMBL/GenBank/DDBJ databases">
        <authorList>
            <person name="Gilchrist C.L.M."/>
            <person name="Chooi Y.-H."/>
        </authorList>
    </citation>
    <scope>NUCLEOTIDE SEQUENCE</scope>
    <source>
        <strain evidence="7">MST-FP2251</strain>
    </source>
</reference>
<keyword evidence="2 5" id="KW-0812">Transmembrane</keyword>
<dbReference type="PANTHER" id="PTHR23502:SF2">
    <property type="entry name" value="TRANSPORTER, PUTATIVE (AFU_ORTHOLOGUE AFUA_2G08910)-RELATED"/>
    <property type="match status" value="1"/>
</dbReference>
<dbReference type="InterPro" id="IPR020846">
    <property type="entry name" value="MFS_dom"/>
</dbReference>
<dbReference type="AlphaFoldDB" id="A0AAD4GZZ6"/>
<reference evidence="7" key="1">
    <citation type="journal article" date="2019" name="Beilstein J. Org. Chem.">
        <title>Nanangenines: drimane sesquiterpenoids as the dominant metabolite cohort of a novel Australian fungus, Aspergillus nanangensis.</title>
        <authorList>
            <person name="Lacey H.J."/>
            <person name="Gilchrist C.L.M."/>
            <person name="Crombie A."/>
            <person name="Kalaitzis J.A."/>
            <person name="Vuong D."/>
            <person name="Rutledge P.J."/>
            <person name="Turner P."/>
            <person name="Pitt J.I."/>
            <person name="Lacey E."/>
            <person name="Chooi Y.H."/>
            <person name="Piggott A.M."/>
        </authorList>
    </citation>
    <scope>NUCLEOTIDE SEQUENCE</scope>
    <source>
        <strain evidence="7">MST-FP2251</strain>
    </source>
</reference>
<evidence type="ECO:0000256" key="4">
    <source>
        <dbReference type="ARBA" id="ARBA00023136"/>
    </source>
</evidence>
<evidence type="ECO:0000256" key="2">
    <source>
        <dbReference type="ARBA" id="ARBA00022692"/>
    </source>
</evidence>
<feature type="transmembrane region" description="Helical" evidence="5">
    <location>
        <begin position="214"/>
        <end position="232"/>
    </location>
</feature>
<evidence type="ECO:0000313" key="7">
    <source>
        <dbReference type="EMBL" id="KAF9894178.1"/>
    </source>
</evidence>
<gene>
    <name evidence="7" type="ORF">FE257_009151</name>
</gene>
<keyword evidence="8" id="KW-1185">Reference proteome</keyword>
<accession>A0AAD4GZZ6</accession>
<dbReference type="Proteomes" id="UP001194746">
    <property type="component" value="Unassembled WGS sequence"/>
</dbReference>
<dbReference type="InterPro" id="IPR011701">
    <property type="entry name" value="MFS"/>
</dbReference>